<evidence type="ECO:0000256" key="1">
    <source>
        <dbReference type="ARBA" id="ARBA00004123"/>
    </source>
</evidence>
<dbReference type="InterPro" id="IPR001523">
    <property type="entry name" value="Paired_dom"/>
</dbReference>
<feature type="domain" description="Paired" evidence="8">
    <location>
        <begin position="9"/>
        <end position="138"/>
    </location>
</feature>
<keyword evidence="10" id="KW-1185">Reference proteome</keyword>
<evidence type="ECO:0000256" key="3">
    <source>
        <dbReference type="ARBA" id="ARBA00022724"/>
    </source>
</evidence>
<evidence type="ECO:0000313" key="9">
    <source>
        <dbReference type="EMBL" id="KAJ4448081.1"/>
    </source>
</evidence>
<dbReference type="Proteomes" id="UP001148838">
    <property type="component" value="Unassembled WGS sequence"/>
</dbReference>
<dbReference type="InterPro" id="IPR043565">
    <property type="entry name" value="PAX_fam"/>
</dbReference>
<sequence>MPVGELCLSQAGVNQLGGVFVNGRPLPDCVRRRIVELALMGVRPCDISRQLLVSHGCVSKILTRFYETGSIRPGSIGGSKTKHSVLDYMRYKQLTWYGHVRRMPEERLPKMVLEWCSPGRRRKGRPRNSWLQEIRTGVRYCKLNDMDWMDREQE</sequence>
<evidence type="ECO:0000256" key="2">
    <source>
        <dbReference type="ARBA" id="ARBA00022473"/>
    </source>
</evidence>
<dbReference type="SUPFAM" id="SSF46689">
    <property type="entry name" value="Homeodomain-like"/>
    <property type="match status" value="1"/>
</dbReference>
<keyword evidence="2" id="KW-0217">Developmental protein</keyword>
<evidence type="ECO:0000256" key="5">
    <source>
        <dbReference type="ARBA" id="ARBA00023125"/>
    </source>
</evidence>
<dbReference type="PRINTS" id="PR00027">
    <property type="entry name" value="PAIREDBOX"/>
</dbReference>
<evidence type="ECO:0000256" key="4">
    <source>
        <dbReference type="ARBA" id="ARBA00023015"/>
    </source>
</evidence>
<dbReference type="InterPro" id="IPR009057">
    <property type="entry name" value="Homeodomain-like_sf"/>
</dbReference>
<keyword evidence="5" id="KW-0238">DNA-binding</keyword>
<accession>A0ABQ8TQ82</accession>
<keyword evidence="4" id="KW-0805">Transcription regulation</keyword>
<reference evidence="9 10" key="1">
    <citation type="journal article" date="2022" name="Allergy">
        <title>Genome assembly and annotation of Periplaneta americana reveal a comprehensive cockroach allergen profile.</title>
        <authorList>
            <person name="Wang L."/>
            <person name="Xiong Q."/>
            <person name="Saelim N."/>
            <person name="Wang L."/>
            <person name="Nong W."/>
            <person name="Wan A.T."/>
            <person name="Shi M."/>
            <person name="Liu X."/>
            <person name="Cao Q."/>
            <person name="Hui J.H.L."/>
            <person name="Sookrung N."/>
            <person name="Leung T.F."/>
            <person name="Tungtrongchitr A."/>
            <person name="Tsui S.K.W."/>
        </authorList>
    </citation>
    <scope>NUCLEOTIDE SEQUENCE [LARGE SCALE GENOMIC DNA]</scope>
    <source>
        <strain evidence="9">PWHHKU_190912</strain>
    </source>
</reference>
<gene>
    <name evidence="9" type="ORF">ANN_10093</name>
</gene>
<evidence type="ECO:0000256" key="6">
    <source>
        <dbReference type="ARBA" id="ARBA00023163"/>
    </source>
</evidence>
<dbReference type="InterPro" id="IPR043182">
    <property type="entry name" value="PAIRED_DNA-bd_dom"/>
</dbReference>
<keyword evidence="6" id="KW-0804">Transcription</keyword>
<dbReference type="InterPro" id="IPR036388">
    <property type="entry name" value="WH-like_DNA-bd_sf"/>
</dbReference>
<dbReference type="EMBL" id="JAJSOF020000005">
    <property type="protein sequence ID" value="KAJ4448081.1"/>
    <property type="molecule type" value="Genomic_DNA"/>
</dbReference>
<evidence type="ECO:0000256" key="7">
    <source>
        <dbReference type="ARBA" id="ARBA00023242"/>
    </source>
</evidence>
<organism evidence="9 10">
    <name type="scientific">Periplaneta americana</name>
    <name type="common">American cockroach</name>
    <name type="synonym">Blatta americana</name>
    <dbReference type="NCBI Taxonomy" id="6978"/>
    <lineage>
        <taxon>Eukaryota</taxon>
        <taxon>Metazoa</taxon>
        <taxon>Ecdysozoa</taxon>
        <taxon>Arthropoda</taxon>
        <taxon>Hexapoda</taxon>
        <taxon>Insecta</taxon>
        <taxon>Pterygota</taxon>
        <taxon>Neoptera</taxon>
        <taxon>Polyneoptera</taxon>
        <taxon>Dictyoptera</taxon>
        <taxon>Blattodea</taxon>
        <taxon>Blattoidea</taxon>
        <taxon>Blattidae</taxon>
        <taxon>Blattinae</taxon>
        <taxon>Periplaneta</taxon>
    </lineage>
</organism>
<dbReference type="PANTHER" id="PTHR45636">
    <property type="entry name" value="PAIRED BOX PROTEIN PAX-6-RELATED-RELATED"/>
    <property type="match status" value="1"/>
</dbReference>
<keyword evidence="3" id="KW-0563">Paired box</keyword>
<name>A0ABQ8TQ82_PERAM</name>
<dbReference type="Gene3D" id="1.10.10.10">
    <property type="entry name" value="Winged helix-like DNA-binding domain superfamily/Winged helix DNA-binding domain"/>
    <property type="match status" value="1"/>
</dbReference>
<dbReference type="PROSITE" id="PS51057">
    <property type="entry name" value="PAIRED_2"/>
    <property type="match status" value="1"/>
</dbReference>
<comment type="caution">
    <text evidence="9">The sequence shown here is derived from an EMBL/GenBank/DDBJ whole genome shotgun (WGS) entry which is preliminary data.</text>
</comment>
<dbReference type="PROSITE" id="PS00034">
    <property type="entry name" value="PAIRED_1"/>
    <property type="match status" value="1"/>
</dbReference>
<keyword evidence="7" id="KW-0539">Nucleus</keyword>
<proteinExistence type="predicted"/>
<evidence type="ECO:0000313" key="10">
    <source>
        <dbReference type="Proteomes" id="UP001148838"/>
    </source>
</evidence>
<evidence type="ECO:0000259" key="8">
    <source>
        <dbReference type="PROSITE" id="PS51057"/>
    </source>
</evidence>
<dbReference type="PANTHER" id="PTHR45636:SF43">
    <property type="entry name" value="PAIRED BOX POX-NEURO PROTEIN"/>
    <property type="match status" value="1"/>
</dbReference>
<comment type="subcellular location">
    <subcellularLocation>
        <location evidence="1">Nucleus</location>
    </subcellularLocation>
</comment>
<dbReference type="SMART" id="SM00351">
    <property type="entry name" value="PAX"/>
    <property type="match status" value="1"/>
</dbReference>
<dbReference type="Pfam" id="PF00292">
    <property type="entry name" value="PAX"/>
    <property type="match status" value="1"/>
</dbReference>
<protein>
    <recommendedName>
        <fullName evidence="8">Paired domain-containing protein</fullName>
    </recommendedName>
</protein>